<sequence length="126" mass="13592">ENLFRRRMPPQSGRYGGSGGRGRTAASPRGRGTWPQRRRRVAGAAARAGYRRVARRPGRGAHRRRGGRDRPGERQGEVPVREGAGPSRAVSDPERSVRAGAVAARASRAEPRRHRAAADAGARPGM</sequence>
<feature type="compositionally biased region" description="Low complexity" evidence="1">
    <location>
        <begin position="23"/>
        <end position="35"/>
    </location>
</feature>
<proteinExistence type="predicted"/>
<evidence type="ECO:0000313" key="2">
    <source>
        <dbReference type="EMBL" id="CAA9500994.1"/>
    </source>
</evidence>
<protein>
    <submittedName>
        <fullName evidence="2">Uncharacterized protein</fullName>
    </submittedName>
</protein>
<dbReference type="EMBL" id="CADCVX010000234">
    <property type="protein sequence ID" value="CAA9500994.1"/>
    <property type="molecule type" value="Genomic_DNA"/>
</dbReference>
<feature type="compositionally biased region" description="Basic residues" evidence="1">
    <location>
        <begin position="49"/>
        <end position="67"/>
    </location>
</feature>
<gene>
    <name evidence="2" type="ORF">AVDCRST_MAG91-1052</name>
</gene>
<feature type="non-terminal residue" evidence="2">
    <location>
        <position position="1"/>
    </location>
</feature>
<accession>A0A6J4SMS7</accession>
<name>A0A6J4SMS7_9SPHN</name>
<feature type="compositionally biased region" description="Basic and acidic residues" evidence="1">
    <location>
        <begin position="68"/>
        <end position="80"/>
    </location>
</feature>
<feature type="non-terminal residue" evidence="2">
    <location>
        <position position="126"/>
    </location>
</feature>
<feature type="region of interest" description="Disordered" evidence="1">
    <location>
        <begin position="1"/>
        <end position="126"/>
    </location>
</feature>
<dbReference type="AlphaFoldDB" id="A0A6J4SMS7"/>
<evidence type="ECO:0000256" key="1">
    <source>
        <dbReference type="SAM" id="MobiDB-lite"/>
    </source>
</evidence>
<organism evidence="2">
    <name type="scientific">uncultured Sphingomonadaceae bacterium</name>
    <dbReference type="NCBI Taxonomy" id="169976"/>
    <lineage>
        <taxon>Bacteria</taxon>
        <taxon>Pseudomonadati</taxon>
        <taxon>Pseudomonadota</taxon>
        <taxon>Alphaproteobacteria</taxon>
        <taxon>Sphingomonadales</taxon>
        <taxon>Sphingomonadaceae</taxon>
        <taxon>environmental samples</taxon>
    </lineage>
</organism>
<reference evidence="2" key="1">
    <citation type="submission" date="2020-02" db="EMBL/GenBank/DDBJ databases">
        <authorList>
            <person name="Meier V. D."/>
        </authorList>
    </citation>
    <scope>NUCLEOTIDE SEQUENCE</scope>
    <source>
        <strain evidence="2">AVDCRST_MAG91</strain>
    </source>
</reference>